<proteinExistence type="predicted"/>
<sequence>MYRSHLPTCDSLLAPSRELLALYGYLLGMLGGRDLRQKNEPGKLEETNDPSNLTCQAFNMAATKEMVVYVFDNLLRYFDKEQHIISPSFENDSYPLFVSYHKIKSNGHNQLRGCKGSFRAHPLHSGLADFALNSAFDDNRFSPVDPSEVQQLEASVNLLFQFENARDAYDWEVGVHGIIIDFSDPNNGKHRNATYLPHVTIEQGWDHDQALESLIRKAGYNGKVTPSLIASIKLTRYQSSETSMGYEDYLLYKDHLLKKT</sequence>
<dbReference type="OrthoDB" id="24630at2759"/>
<dbReference type="AlphaFoldDB" id="A0A2P6MPU4"/>
<dbReference type="NCBIfam" id="TIGR00296">
    <property type="entry name" value="TIGR00296 family protein"/>
    <property type="match status" value="1"/>
</dbReference>
<keyword evidence="3" id="KW-1185">Reference proteome</keyword>
<dbReference type="PROSITE" id="PS51112">
    <property type="entry name" value="AMMECR1"/>
    <property type="match status" value="1"/>
</dbReference>
<dbReference type="Pfam" id="PF01871">
    <property type="entry name" value="AMMECR1"/>
    <property type="match status" value="1"/>
</dbReference>
<dbReference type="InterPro" id="IPR023473">
    <property type="entry name" value="AMMECR1"/>
</dbReference>
<dbReference type="PANTHER" id="PTHR13016">
    <property type="entry name" value="AMMECR1 HOMOLOG"/>
    <property type="match status" value="1"/>
</dbReference>
<evidence type="ECO:0000313" key="2">
    <source>
        <dbReference type="EMBL" id="PRP73706.1"/>
    </source>
</evidence>
<dbReference type="InterPro" id="IPR002733">
    <property type="entry name" value="AMMECR1_domain"/>
</dbReference>
<accession>A0A2P6MPU4</accession>
<dbReference type="InParanoid" id="A0A2P6MPU4"/>
<dbReference type="InterPro" id="IPR027485">
    <property type="entry name" value="AMMECR1_N"/>
</dbReference>
<evidence type="ECO:0000313" key="3">
    <source>
        <dbReference type="Proteomes" id="UP000241769"/>
    </source>
</evidence>
<dbReference type="EMBL" id="MDYQ01000567">
    <property type="protein sequence ID" value="PRP73706.1"/>
    <property type="molecule type" value="Genomic_DNA"/>
</dbReference>
<reference evidence="2 3" key="1">
    <citation type="journal article" date="2018" name="Genome Biol. Evol.">
        <title>Multiple Roots of Fruiting Body Formation in Amoebozoa.</title>
        <authorList>
            <person name="Hillmann F."/>
            <person name="Forbes G."/>
            <person name="Novohradska S."/>
            <person name="Ferling I."/>
            <person name="Riege K."/>
            <person name="Groth M."/>
            <person name="Westermann M."/>
            <person name="Marz M."/>
            <person name="Spaller T."/>
            <person name="Winckler T."/>
            <person name="Schaap P."/>
            <person name="Glockner G."/>
        </authorList>
    </citation>
    <scope>NUCLEOTIDE SEQUENCE [LARGE SCALE GENOMIC DNA]</scope>
    <source>
        <strain evidence="2 3">Jena</strain>
    </source>
</reference>
<comment type="caution">
    <text evidence="2">The sequence shown here is derived from an EMBL/GenBank/DDBJ whole genome shotgun (WGS) entry which is preliminary data.</text>
</comment>
<dbReference type="Proteomes" id="UP000241769">
    <property type="component" value="Unassembled WGS sequence"/>
</dbReference>
<dbReference type="Gene3D" id="3.30.700.20">
    <property type="entry name" value="Hypothetical protein ph0010, domain 1"/>
    <property type="match status" value="1"/>
</dbReference>
<dbReference type="PANTHER" id="PTHR13016:SF0">
    <property type="entry name" value="AMME SYNDROME CANDIDATE GENE 1 PROTEIN"/>
    <property type="match status" value="1"/>
</dbReference>
<dbReference type="InterPro" id="IPR036071">
    <property type="entry name" value="AMMECR1_dom_sf"/>
</dbReference>
<name>A0A2P6MPU4_9EUKA</name>
<dbReference type="SUPFAM" id="SSF143447">
    <property type="entry name" value="AMMECR1-like"/>
    <property type="match status" value="1"/>
</dbReference>
<organism evidence="2 3">
    <name type="scientific">Planoprotostelium fungivorum</name>
    <dbReference type="NCBI Taxonomy" id="1890364"/>
    <lineage>
        <taxon>Eukaryota</taxon>
        <taxon>Amoebozoa</taxon>
        <taxon>Evosea</taxon>
        <taxon>Variosea</taxon>
        <taxon>Cavosteliida</taxon>
        <taxon>Cavosteliaceae</taxon>
        <taxon>Planoprotostelium</taxon>
    </lineage>
</organism>
<protein>
    <recommendedName>
        <fullName evidence="1">AMMECR1 domain-containing protein</fullName>
    </recommendedName>
</protein>
<evidence type="ECO:0000259" key="1">
    <source>
        <dbReference type="PROSITE" id="PS51112"/>
    </source>
</evidence>
<dbReference type="FunCoup" id="A0A2P6MPU4">
    <property type="interactions" value="336"/>
</dbReference>
<feature type="domain" description="AMMECR1" evidence="1">
    <location>
        <begin position="55"/>
        <end position="253"/>
    </location>
</feature>
<gene>
    <name evidence="2" type="ORF">PROFUN_16697</name>
</gene>